<name>A0ABR1JI13_9AGAR</name>
<comment type="caution">
    <text evidence="3">The sequence shown here is derived from an EMBL/GenBank/DDBJ whole genome shotgun (WGS) entry which is preliminary data.</text>
</comment>
<reference evidence="3 4" key="1">
    <citation type="submission" date="2024-01" db="EMBL/GenBank/DDBJ databases">
        <title>A draft genome for the cacao thread blight pathogen Marasmiellus scandens.</title>
        <authorList>
            <person name="Baruah I.K."/>
            <person name="Leung J."/>
            <person name="Bukari Y."/>
            <person name="Amoako-Attah I."/>
            <person name="Meinhardt L.W."/>
            <person name="Bailey B.A."/>
            <person name="Cohen S.P."/>
        </authorList>
    </citation>
    <scope>NUCLEOTIDE SEQUENCE [LARGE SCALE GENOMIC DNA]</scope>
    <source>
        <strain evidence="3 4">GH-19</strain>
    </source>
</reference>
<feature type="compositionally biased region" description="Polar residues" evidence="1">
    <location>
        <begin position="18"/>
        <end position="30"/>
    </location>
</feature>
<protein>
    <submittedName>
        <fullName evidence="3">Uncharacterized protein</fullName>
    </submittedName>
</protein>
<evidence type="ECO:0000256" key="1">
    <source>
        <dbReference type="SAM" id="MobiDB-lite"/>
    </source>
</evidence>
<accession>A0ABR1JI13</accession>
<keyword evidence="2" id="KW-0812">Transmembrane</keyword>
<proteinExistence type="predicted"/>
<organism evidence="3 4">
    <name type="scientific">Marasmiellus scandens</name>
    <dbReference type="NCBI Taxonomy" id="2682957"/>
    <lineage>
        <taxon>Eukaryota</taxon>
        <taxon>Fungi</taxon>
        <taxon>Dikarya</taxon>
        <taxon>Basidiomycota</taxon>
        <taxon>Agaricomycotina</taxon>
        <taxon>Agaricomycetes</taxon>
        <taxon>Agaricomycetidae</taxon>
        <taxon>Agaricales</taxon>
        <taxon>Marasmiineae</taxon>
        <taxon>Omphalotaceae</taxon>
        <taxon>Marasmiellus</taxon>
    </lineage>
</organism>
<keyword evidence="4" id="KW-1185">Reference proteome</keyword>
<keyword evidence="2" id="KW-1133">Transmembrane helix</keyword>
<gene>
    <name evidence="3" type="ORF">VKT23_008818</name>
</gene>
<feature type="compositionally biased region" description="Polar residues" evidence="1">
    <location>
        <begin position="64"/>
        <end position="73"/>
    </location>
</feature>
<evidence type="ECO:0000256" key="2">
    <source>
        <dbReference type="SAM" id="Phobius"/>
    </source>
</evidence>
<dbReference type="EMBL" id="JBANRG010000014">
    <property type="protein sequence ID" value="KAK7460890.1"/>
    <property type="molecule type" value="Genomic_DNA"/>
</dbReference>
<sequence>MSSASTSVGDQKGHLRNRSSQFQFNPNPNLSRPTSSRTPSSYHSRTNSEAEKFTSFKFPRADFSTGTRRTQGSALGKPLYLPSPPPTPATETRDDQCCTNECAYCVVDENHIDVRYTSAFTSDRGSKDAYNTYSYPYGHDEHGPSDSFSSSVNSTPKTQTLQLVPMAGSDSVRSSLDVDSPHTSTSINSPWSLSYGYGIGFGHRVRQSISSLSIDFKGSLSLPTHFGLTKNPSGGHYVKLRAAGMRGGTGARTGFLSRFNVQMGMGMGRFGRLSALTLTVRTRLVSPSVVRALMMGSWIAMIGLLLLAMWFIVKGY</sequence>
<evidence type="ECO:0000313" key="3">
    <source>
        <dbReference type="EMBL" id="KAK7460890.1"/>
    </source>
</evidence>
<feature type="compositionally biased region" description="Low complexity" evidence="1">
    <location>
        <begin position="31"/>
        <end position="41"/>
    </location>
</feature>
<dbReference type="Proteomes" id="UP001498398">
    <property type="component" value="Unassembled WGS sequence"/>
</dbReference>
<keyword evidence="2" id="KW-0472">Membrane</keyword>
<evidence type="ECO:0000313" key="4">
    <source>
        <dbReference type="Proteomes" id="UP001498398"/>
    </source>
</evidence>
<feature type="region of interest" description="Disordered" evidence="1">
    <location>
        <begin position="1"/>
        <end position="94"/>
    </location>
</feature>
<feature type="transmembrane region" description="Helical" evidence="2">
    <location>
        <begin position="292"/>
        <end position="313"/>
    </location>
</feature>